<organism evidence="2 3">
    <name type="scientific">Venturia effusa</name>
    <dbReference type="NCBI Taxonomy" id="50376"/>
    <lineage>
        <taxon>Eukaryota</taxon>
        <taxon>Fungi</taxon>
        <taxon>Dikarya</taxon>
        <taxon>Ascomycota</taxon>
        <taxon>Pezizomycotina</taxon>
        <taxon>Dothideomycetes</taxon>
        <taxon>Pleosporomycetidae</taxon>
        <taxon>Venturiales</taxon>
        <taxon>Venturiaceae</taxon>
        <taxon>Venturia</taxon>
    </lineage>
</organism>
<protein>
    <submittedName>
        <fullName evidence="2">Uncharacterized protein</fullName>
    </submittedName>
</protein>
<evidence type="ECO:0000256" key="1">
    <source>
        <dbReference type="SAM" id="MobiDB-lite"/>
    </source>
</evidence>
<name>A0A517KW86_9PEZI</name>
<evidence type="ECO:0000313" key="3">
    <source>
        <dbReference type="Proteomes" id="UP000316270"/>
    </source>
</evidence>
<proteinExistence type="predicted"/>
<feature type="region of interest" description="Disordered" evidence="1">
    <location>
        <begin position="169"/>
        <end position="215"/>
    </location>
</feature>
<dbReference type="Gene3D" id="2.160.20.80">
    <property type="entry name" value="E3 ubiquitin-protein ligase SopA"/>
    <property type="match status" value="1"/>
</dbReference>
<evidence type="ECO:0000313" key="2">
    <source>
        <dbReference type="EMBL" id="QDS67633.1"/>
    </source>
</evidence>
<keyword evidence="3" id="KW-1185">Reference proteome</keyword>
<gene>
    <name evidence="2" type="ORF">FKW77_004475</name>
</gene>
<feature type="compositionally biased region" description="Polar residues" evidence="1">
    <location>
        <begin position="182"/>
        <end position="202"/>
    </location>
</feature>
<accession>A0A517KW86</accession>
<dbReference type="AlphaFoldDB" id="A0A517KW86"/>
<dbReference type="OrthoDB" id="3902901at2759"/>
<dbReference type="SUPFAM" id="SSF141571">
    <property type="entry name" value="Pentapeptide repeat-like"/>
    <property type="match status" value="1"/>
</dbReference>
<dbReference type="EMBL" id="CP042185">
    <property type="protein sequence ID" value="QDS67633.1"/>
    <property type="molecule type" value="Genomic_DNA"/>
</dbReference>
<sequence>MDDTLVDFLEDPPNPIRNAFVKQKDYIGNTYSRIYAEKCYINKSVLYDSVLHNCELAQCTLVNCLLTSGDYHWTTHCNFENCQIIGTKESPYCLYRSNIINCKIEHGFMHLNRSLKDTEAKDRVAARTATYEVFNQLLLPDCVVDYLRRWAWRTKRRLKVLPVYGPPLSPAMQKARDDEADSSQSLGSSPNSDSTMDDQTSSESEDGWGQLHPIREGSQFKDATIPRKTLAVDNRNKDILTVWSAKKAGKRPFHVNELYHVEQQLEMPLARAVLWDGTRERKRFKFAETYGGGAGA</sequence>
<reference evidence="2 3" key="1">
    <citation type="submission" date="2019-07" db="EMBL/GenBank/DDBJ databases">
        <title>Finished genome of Venturia effusa.</title>
        <authorList>
            <person name="Young C.A."/>
            <person name="Cox M.P."/>
            <person name="Ganley A.R.D."/>
            <person name="David W.J."/>
        </authorList>
    </citation>
    <scope>NUCLEOTIDE SEQUENCE [LARGE SCALE GENOMIC DNA]</scope>
    <source>
        <strain evidence="3">albino</strain>
    </source>
</reference>
<dbReference type="Proteomes" id="UP000316270">
    <property type="component" value="Chromosome 1"/>
</dbReference>